<accession>A0ABQ9H8S6</accession>
<feature type="compositionally biased region" description="Polar residues" evidence="1">
    <location>
        <begin position="54"/>
        <end position="64"/>
    </location>
</feature>
<organism evidence="2 3">
    <name type="scientific">Dryococelus australis</name>
    <dbReference type="NCBI Taxonomy" id="614101"/>
    <lineage>
        <taxon>Eukaryota</taxon>
        <taxon>Metazoa</taxon>
        <taxon>Ecdysozoa</taxon>
        <taxon>Arthropoda</taxon>
        <taxon>Hexapoda</taxon>
        <taxon>Insecta</taxon>
        <taxon>Pterygota</taxon>
        <taxon>Neoptera</taxon>
        <taxon>Polyneoptera</taxon>
        <taxon>Phasmatodea</taxon>
        <taxon>Verophasmatodea</taxon>
        <taxon>Anareolatae</taxon>
        <taxon>Phasmatidae</taxon>
        <taxon>Eurycanthinae</taxon>
        <taxon>Dryococelus</taxon>
    </lineage>
</organism>
<dbReference type="Proteomes" id="UP001159363">
    <property type="component" value="Chromosome 5"/>
</dbReference>
<feature type="region of interest" description="Disordered" evidence="1">
    <location>
        <begin position="41"/>
        <end position="84"/>
    </location>
</feature>
<proteinExistence type="predicted"/>
<keyword evidence="3" id="KW-1185">Reference proteome</keyword>
<name>A0ABQ9H8S6_9NEOP</name>
<comment type="caution">
    <text evidence="2">The sequence shown here is derived from an EMBL/GenBank/DDBJ whole genome shotgun (WGS) entry which is preliminary data.</text>
</comment>
<protein>
    <submittedName>
        <fullName evidence="2">Uncharacterized protein</fullName>
    </submittedName>
</protein>
<dbReference type="EMBL" id="JARBHB010000006">
    <property type="protein sequence ID" value="KAJ8880692.1"/>
    <property type="molecule type" value="Genomic_DNA"/>
</dbReference>
<evidence type="ECO:0000256" key="1">
    <source>
        <dbReference type="SAM" id="MobiDB-lite"/>
    </source>
</evidence>
<reference evidence="2 3" key="1">
    <citation type="submission" date="2023-02" db="EMBL/GenBank/DDBJ databases">
        <title>LHISI_Scaffold_Assembly.</title>
        <authorList>
            <person name="Stuart O.P."/>
            <person name="Cleave R."/>
            <person name="Magrath M.J.L."/>
            <person name="Mikheyev A.S."/>
        </authorList>
    </citation>
    <scope>NUCLEOTIDE SEQUENCE [LARGE SCALE GENOMIC DNA]</scope>
    <source>
        <strain evidence="2">Daus_M_001</strain>
        <tissue evidence="2">Leg muscle</tissue>
    </source>
</reference>
<sequence>MGQARWFNVSDAKVSVIQNTTAMKTSDTFIVGTLTCSSNMTDQKRQNPCAASAKQENTRQNTKTVPKECNTSKHIPANYGKNPQQKHHNPNHIILFHNNLSLQGKPTPMPFLVSRTNLLDLAKSQNKFHIPGYTCHRSDKEAAPCGGVSPLVKDGIPHYCKSIPLLAGSEAVVVRFTSFHPAFTSAICYISPCGPISTLSFSLSFSLSLFNIRHISTTQTCQLGLPHYHVLWQRPFKFRPFYQSCSTCTFFSNILFPMKELSSFCLGHLPYLSKYSTFSNLHHHTFGFRSFTITCTPDDLYAAVLKFTQSLLNLADKHIPKHQPPKADNPFPQQLRTLIRYKVRARGQWQCTCTADDLDHLSFTMQPSQMGNLIMEAQQQAIKLQSFLLTNGTTWQFIRKFRSKPKIIPSIVHAGSTIGSPYNKVQLLATDFSSTFHSNLHPSGYPGSDLANLSFTLDPNNLSMVAYLLLHVKFLPQYKESDIQFP</sequence>
<evidence type="ECO:0000313" key="2">
    <source>
        <dbReference type="EMBL" id="KAJ8880692.1"/>
    </source>
</evidence>
<evidence type="ECO:0000313" key="3">
    <source>
        <dbReference type="Proteomes" id="UP001159363"/>
    </source>
</evidence>
<gene>
    <name evidence="2" type="ORF">PR048_017162</name>
</gene>